<evidence type="ECO:0000313" key="12">
    <source>
        <dbReference type="Proteomes" id="UP000095658"/>
    </source>
</evidence>
<dbReference type="InterPro" id="IPR015421">
    <property type="entry name" value="PyrdxlP-dep_Trfase_major"/>
</dbReference>
<reference evidence="11 12" key="1">
    <citation type="submission" date="2016-06" db="EMBL/GenBank/DDBJ databases">
        <title>Domibacillus iocasae genome sequencing.</title>
        <authorList>
            <person name="Verma A."/>
            <person name="Pal Y."/>
            <person name="Ojha A.K."/>
            <person name="Krishnamurthi S."/>
        </authorList>
    </citation>
    <scope>NUCLEOTIDE SEQUENCE [LARGE SCALE GENOMIC DNA]</scope>
    <source>
        <strain evidence="11 12">DSM 29979</strain>
    </source>
</reference>
<dbReference type="InterPro" id="IPR004838">
    <property type="entry name" value="NHTrfase_class1_PyrdxlP-BS"/>
</dbReference>
<evidence type="ECO:0000256" key="3">
    <source>
        <dbReference type="ARBA" id="ARBA00004953"/>
    </source>
</evidence>
<evidence type="ECO:0000256" key="1">
    <source>
        <dbReference type="ARBA" id="ARBA00001933"/>
    </source>
</evidence>
<dbReference type="GO" id="GO:0030170">
    <property type="term" value="F:pyridoxal phosphate binding"/>
    <property type="evidence" value="ECO:0007669"/>
    <property type="project" value="InterPro"/>
</dbReference>
<protein>
    <recommendedName>
        <fullName evidence="4">threonine-phosphate decarboxylase</fullName>
        <ecNumber evidence="4">4.1.1.81</ecNumber>
    </recommendedName>
    <alternativeName>
        <fullName evidence="8">L-threonine-O-3-phosphate decarboxylase</fullName>
    </alternativeName>
</protein>
<comment type="caution">
    <text evidence="11">The sequence shown here is derived from an EMBL/GenBank/DDBJ whole genome shotgun (WGS) entry which is preliminary data.</text>
</comment>
<dbReference type="NCBIfam" id="TIGR01140">
    <property type="entry name" value="L_thr_O3P_dcar"/>
    <property type="match status" value="1"/>
</dbReference>
<dbReference type="UniPathway" id="UPA00148"/>
<evidence type="ECO:0000313" key="11">
    <source>
        <dbReference type="EMBL" id="OES45156.1"/>
    </source>
</evidence>
<comment type="catalytic activity">
    <reaction evidence="9">
        <text>O-phospho-L-threonine + H(+) = (R)-1-aminopropan-2-yl phosphate + CO2</text>
        <dbReference type="Rhea" id="RHEA:11492"/>
        <dbReference type="ChEBI" id="CHEBI:15378"/>
        <dbReference type="ChEBI" id="CHEBI:16526"/>
        <dbReference type="ChEBI" id="CHEBI:58563"/>
        <dbReference type="ChEBI" id="CHEBI:58675"/>
        <dbReference type="EC" id="4.1.1.81"/>
    </reaction>
</comment>
<name>A0A1E7DPZ0_9BACI</name>
<dbReference type="OrthoDB" id="9813612at2"/>
<dbReference type="InterPro" id="IPR015424">
    <property type="entry name" value="PyrdxlP-dep_Trfase"/>
</dbReference>
<dbReference type="CDD" id="cd00609">
    <property type="entry name" value="AAT_like"/>
    <property type="match status" value="1"/>
</dbReference>
<evidence type="ECO:0000256" key="4">
    <source>
        <dbReference type="ARBA" id="ARBA00012285"/>
    </source>
</evidence>
<keyword evidence="12" id="KW-1185">Reference proteome</keyword>
<evidence type="ECO:0000256" key="9">
    <source>
        <dbReference type="ARBA" id="ARBA00048531"/>
    </source>
</evidence>
<evidence type="ECO:0000256" key="5">
    <source>
        <dbReference type="ARBA" id="ARBA00022573"/>
    </source>
</evidence>
<dbReference type="Proteomes" id="UP000095658">
    <property type="component" value="Unassembled WGS sequence"/>
</dbReference>
<dbReference type="Gene3D" id="3.40.640.10">
    <property type="entry name" value="Type I PLP-dependent aspartate aminotransferase-like (Major domain)"/>
    <property type="match status" value="1"/>
</dbReference>
<dbReference type="GO" id="GO:0009236">
    <property type="term" value="P:cobalamin biosynthetic process"/>
    <property type="evidence" value="ECO:0007669"/>
    <property type="project" value="UniProtKB-UniPathway"/>
</dbReference>
<dbReference type="EMBL" id="MAMP01000020">
    <property type="protein sequence ID" value="OES45156.1"/>
    <property type="molecule type" value="Genomic_DNA"/>
</dbReference>
<keyword evidence="5" id="KW-0169">Cobalamin biosynthesis</keyword>
<sequence length="357" mass="40289">MSLPSHGANPSHLYRASGVMKPSSVMDFSVNTNPYGPPNWLKEMWPSFFEAVEDYPDPSGYKAAKLIAERFALSPENIMLGNGAAEIIHFIARHAAGQKVVIVTPAFSEYEEACRAYGCRTEYVPVDVQNWKLPIEILVEQAKEAAVLFICTPNNPTGQVFQTEDLLTLLKETRSFGTMIVIDEAFYDFAGDESITSEITSFSHLAVLHSMTKMYAVAGLRIGYLAASKEIINKLKPYRPHWNVNAIALQVAQKIASDAEYAVRTRKWIDKERERMIRELMMIGFVVLPSAVNFYLIKDSALDNQKPLLQFLLKQGIVLRHTENFHGLDGQWLRAAIKKEQENDQLLSALKEWKSQC</sequence>
<dbReference type="Gene3D" id="3.90.1150.10">
    <property type="entry name" value="Aspartate Aminotransferase, domain 1"/>
    <property type="match status" value="1"/>
</dbReference>
<dbReference type="AlphaFoldDB" id="A0A1E7DPZ0"/>
<dbReference type="Pfam" id="PF00155">
    <property type="entry name" value="Aminotran_1_2"/>
    <property type="match status" value="1"/>
</dbReference>
<evidence type="ECO:0000256" key="2">
    <source>
        <dbReference type="ARBA" id="ARBA00003444"/>
    </source>
</evidence>
<feature type="domain" description="Aminotransferase class I/classII large" evidence="10">
    <location>
        <begin position="24"/>
        <end position="350"/>
    </location>
</feature>
<evidence type="ECO:0000256" key="6">
    <source>
        <dbReference type="ARBA" id="ARBA00022898"/>
    </source>
</evidence>
<dbReference type="SUPFAM" id="SSF53383">
    <property type="entry name" value="PLP-dependent transferases"/>
    <property type="match status" value="1"/>
</dbReference>
<gene>
    <name evidence="11" type="ORF">BA724_03865</name>
</gene>
<dbReference type="GO" id="GO:0048472">
    <property type="term" value="F:threonine-phosphate decarboxylase activity"/>
    <property type="evidence" value="ECO:0007669"/>
    <property type="project" value="UniProtKB-EC"/>
</dbReference>
<keyword evidence="7" id="KW-0456">Lyase</keyword>
<dbReference type="RefSeq" id="WP_069938037.1">
    <property type="nucleotide sequence ID" value="NZ_MAMP01000020.1"/>
</dbReference>
<proteinExistence type="predicted"/>
<comment type="pathway">
    <text evidence="3">Cofactor biosynthesis; adenosylcobalamin biosynthesis.</text>
</comment>
<dbReference type="InterPro" id="IPR004839">
    <property type="entry name" value="Aminotransferase_I/II_large"/>
</dbReference>
<dbReference type="STRING" id="1714016.BA724_03865"/>
<dbReference type="PANTHER" id="PTHR42885:SF1">
    <property type="entry name" value="THREONINE-PHOSPHATE DECARBOXYLASE"/>
    <property type="match status" value="1"/>
</dbReference>
<evidence type="ECO:0000259" key="10">
    <source>
        <dbReference type="Pfam" id="PF00155"/>
    </source>
</evidence>
<accession>A0A1E7DPZ0</accession>
<comment type="function">
    <text evidence="2">Decarboxylates L-threonine-O-3-phosphate to yield (R)-1-amino-2-propanol O-2-phosphate, the precursor for the linkage between the nucleotide loop and the corrin ring in cobalamin.</text>
</comment>
<dbReference type="InterPro" id="IPR015422">
    <property type="entry name" value="PyrdxlP-dep_Trfase_small"/>
</dbReference>
<comment type="cofactor">
    <cofactor evidence="1">
        <name>pyridoxal 5'-phosphate</name>
        <dbReference type="ChEBI" id="CHEBI:597326"/>
    </cofactor>
</comment>
<organism evidence="11 12">
    <name type="scientific">Domibacillus iocasae</name>
    <dbReference type="NCBI Taxonomy" id="1714016"/>
    <lineage>
        <taxon>Bacteria</taxon>
        <taxon>Bacillati</taxon>
        <taxon>Bacillota</taxon>
        <taxon>Bacilli</taxon>
        <taxon>Bacillales</taxon>
        <taxon>Bacillaceae</taxon>
        <taxon>Domibacillus</taxon>
    </lineage>
</organism>
<dbReference type="InterPro" id="IPR005860">
    <property type="entry name" value="CobD"/>
</dbReference>
<evidence type="ECO:0000256" key="8">
    <source>
        <dbReference type="ARBA" id="ARBA00029996"/>
    </source>
</evidence>
<evidence type="ECO:0000256" key="7">
    <source>
        <dbReference type="ARBA" id="ARBA00023239"/>
    </source>
</evidence>
<keyword evidence="6" id="KW-0663">Pyridoxal phosphate</keyword>
<dbReference type="PROSITE" id="PS00105">
    <property type="entry name" value="AA_TRANSFER_CLASS_1"/>
    <property type="match status" value="1"/>
</dbReference>
<dbReference type="EC" id="4.1.1.81" evidence="4"/>
<dbReference type="PANTHER" id="PTHR42885">
    <property type="entry name" value="HISTIDINOL-PHOSPHATE AMINOTRANSFERASE-RELATED"/>
    <property type="match status" value="1"/>
</dbReference>